<protein>
    <recommendedName>
        <fullName evidence="4">RHS repeat-associated core domain-containing protein</fullName>
    </recommendedName>
</protein>
<keyword evidence="1" id="KW-0812">Transmembrane</keyword>
<organism evidence="2 3">
    <name type="scientific">Arcanobacterium pinnipediorum</name>
    <dbReference type="NCBI Taxonomy" id="1503041"/>
    <lineage>
        <taxon>Bacteria</taxon>
        <taxon>Bacillati</taxon>
        <taxon>Actinomycetota</taxon>
        <taxon>Actinomycetes</taxon>
        <taxon>Actinomycetales</taxon>
        <taxon>Actinomycetaceae</taxon>
        <taxon>Arcanobacterium</taxon>
    </lineage>
</organism>
<keyword evidence="1" id="KW-1133">Transmembrane helix</keyword>
<dbReference type="EMBL" id="CP099547">
    <property type="protein sequence ID" value="USR79381.1"/>
    <property type="molecule type" value="Genomic_DNA"/>
</dbReference>
<dbReference type="Gene3D" id="2.180.10.10">
    <property type="entry name" value="RHS repeat-associated core"/>
    <property type="match status" value="1"/>
</dbReference>
<dbReference type="RefSeq" id="WP_252673252.1">
    <property type="nucleotide sequence ID" value="NZ_CP099547.1"/>
</dbReference>
<keyword evidence="1" id="KW-0472">Membrane</keyword>
<name>A0ABY5AIW9_9ACTO</name>
<evidence type="ECO:0000313" key="2">
    <source>
        <dbReference type="EMBL" id="USR79381.1"/>
    </source>
</evidence>
<sequence length="407" mass="43650">MHGRTTRTDIHVNALGFLDRVGDTDIEWDYGRPVYNLVGVDHQPFFSITGGIDLGIPGHTGSWGESSTIHLDNPYQITHHHLPSLPDGISVGSGSLHIGGLAWLGARVYDPTTHSFLTHDPLPPLPGVVWEANPFNYAANNPLSLSDPLGLKPVTDQELAAYNNNRSTSLWNKIEQNAFSWENLVGLAMIGLSGLALFTGIGLPVAGALFSAGVQIVAEKTFTGSVDWLGVGISTFAGLGAGAIVSRISPSITRSKIFGGVVKGAQEIFNGLSGVGKRVARFGVDYAGEMVEDGVAGVLEYNANNLLGRNNEHGFFGSITNEMFNPTNMLVRSVNSGLKVRGEDYFGSDYGNAGALFERAERKVLQPIKLRIGVTMLNMHVVRGLTDYPSVTDSLLPEIVIVDEVVR</sequence>
<evidence type="ECO:0008006" key="4">
    <source>
        <dbReference type="Google" id="ProtNLM"/>
    </source>
</evidence>
<dbReference type="InterPro" id="IPR022385">
    <property type="entry name" value="Rhs_assc_core"/>
</dbReference>
<evidence type="ECO:0000313" key="3">
    <source>
        <dbReference type="Proteomes" id="UP001056109"/>
    </source>
</evidence>
<feature type="transmembrane region" description="Helical" evidence="1">
    <location>
        <begin position="184"/>
        <end position="208"/>
    </location>
</feature>
<evidence type="ECO:0000256" key="1">
    <source>
        <dbReference type="SAM" id="Phobius"/>
    </source>
</evidence>
<keyword evidence="3" id="KW-1185">Reference proteome</keyword>
<feature type="transmembrane region" description="Helical" evidence="1">
    <location>
        <begin position="228"/>
        <end position="246"/>
    </location>
</feature>
<proteinExistence type="predicted"/>
<dbReference type="Proteomes" id="UP001056109">
    <property type="component" value="Chromosome"/>
</dbReference>
<gene>
    <name evidence="2" type="ORF">NG665_08435</name>
</gene>
<reference evidence="2" key="1">
    <citation type="submission" date="2022-06" db="EMBL/GenBank/DDBJ databases">
        <title>Complete Genome Sequence of Arcanobacterium pinnipediorum strain DSM 28752 isolated from a harbour seal.</title>
        <authorList>
            <person name="Borowiak M."/>
            <person name="Kreitlow A."/>
            <person name="Alssahen M."/>
            <person name="Malorny B."/>
            <person name="Laemmler C."/>
            <person name="Prenger-Berninghoff E."/>
            <person name="Siebert U."/>
            <person name="Ploetz M."/>
            <person name="Abdulmawjood A."/>
        </authorList>
    </citation>
    <scope>NUCLEOTIDE SEQUENCE</scope>
    <source>
        <strain evidence="2">DSM 28752</strain>
    </source>
</reference>
<dbReference type="NCBIfam" id="TIGR03696">
    <property type="entry name" value="Rhs_assc_core"/>
    <property type="match status" value="1"/>
</dbReference>
<accession>A0ABY5AIW9</accession>